<sequence>MNTAHPRCPRCVRSRPVNPVIIIGGTPGCKGEGITWCACFMSSRGGQQLRACLLRRGYDDGGYLAVWCDVEVPGREASSCCVPADQSAGWIFVTCGHRLPL</sequence>
<evidence type="ECO:0000313" key="2">
    <source>
        <dbReference type="Proteomes" id="UP000026962"/>
    </source>
</evidence>
<dbReference type="HOGENOM" id="CLU_2296272_0_0_1"/>
<accession>A0A0E0M536</accession>
<dbReference type="AlphaFoldDB" id="A0A0E0M536"/>
<proteinExistence type="predicted"/>
<reference evidence="1" key="2">
    <citation type="submission" date="2018-05" db="EMBL/GenBank/DDBJ databases">
        <title>OpunRS2 (Oryza punctata Reference Sequence Version 2).</title>
        <authorList>
            <person name="Zhang J."/>
            <person name="Kudrna D."/>
            <person name="Lee S."/>
            <person name="Talag J."/>
            <person name="Welchert J."/>
            <person name="Wing R.A."/>
        </authorList>
    </citation>
    <scope>NUCLEOTIDE SEQUENCE [LARGE SCALE GENOMIC DNA]</scope>
</reference>
<dbReference type="Proteomes" id="UP000026962">
    <property type="component" value="Chromosome 10"/>
</dbReference>
<name>A0A0E0M536_ORYPU</name>
<dbReference type="Gramene" id="OPUNC10G00780.1">
    <property type="protein sequence ID" value="OPUNC10G00780.1"/>
    <property type="gene ID" value="OPUNC10G00780"/>
</dbReference>
<organism evidence="1">
    <name type="scientific">Oryza punctata</name>
    <name type="common">Red rice</name>
    <dbReference type="NCBI Taxonomy" id="4537"/>
    <lineage>
        <taxon>Eukaryota</taxon>
        <taxon>Viridiplantae</taxon>
        <taxon>Streptophyta</taxon>
        <taxon>Embryophyta</taxon>
        <taxon>Tracheophyta</taxon>
        <taxon>Spermatophyta</taxon>
        <taxon>Magnoliopsida</taxon>
        <taxon>Liliopsida</taxon>
        <taxon>Poales</taxon>
        <taxon>Poaceae</taxon>
        <taxon>BOP clade</taxon>
        <taxon>Oryzoideae</taxon>
        <taxon>Oryzeae</taxon>
        <taxon>Oryzinae</taxon>
        <taxon>Oryza</taxon>
    </lineage>
</organism>
<protein>
    <submittedName>
        <fullName evidence="1">Uncharacterized protein</fullName>
    </submittedName>
</protein>
<dbReference type="EnsemblPlants" id="OPUNC10G00780.1">
    <property type="protein sequence ID" value="OPUNC10G00780.1"/>
    <property type="gene ID" value="OPUNC10G00780"/>
</dbReference>
<evidence type="ECO:0000313" key="1">
    <source>
        <dbReference type="EnsemblPlants" id="OPUNC10G00780.1"/>
    </source>
</evidence>
<reference evidence="1" key="1">
    <citation type="submission" date="2015-04" db="UniProtKB">
        <authorList>
            <consortium name="EnsemblPlants"/>
        </authorList>
    </citation>
    <scope>IDENTIFICATION</scope>
</reference>
<keyword evidence="2" id="KW-1185">Reference proteome</keyword>